<sequence length="214" mass="22620">MAEGESIMDTSEEDEDFYDTMEDLYCEEGGPPATLQSDYVPPPEVTVLHVGSDAVSLGVAPSGSSVKYKLHIEYSCGTRGGSLIMDECSTVDVDGLSPGTEVTVSITRTAENGIQSTAACVSVFTEPVPPVSVTVCNSSSESVSLQWDTPAGEVESFIVACCSDRETVQELATETNSATVSSLRPGLWYTIRVSARLTNGRISEPAVTSARTSK</sequence>
<dbReference type="SMART" id="SM00060">
    <property type="entry name" value="FN3"/>
    <property type="match status" value="2"/>
</dbReference>
<dbReference type="GeneID" id="103373982"/>
<dbReference type="InterPro" id="IPR036116">
    <property type="entry name" value="FN3_sf"/>
</dbReference>
<dbReference type="Proteomes" id="UP000694891">
    <property type="component" value="Unplaced"/>
</dbReference>
<dbReference type="PROSITE" id="PS50853">
    <property type="entry name" value="FN3"/>
    <property type="match status" value="1"/>
</dbReference>
<dbReference type="RefSeq" id="XP_008302218.1">
    <property type="nucleotide sequence ID" value="XM_008303996.1"/>
</dbReference>
<dbReference type="InterPro" id="IPR003961">
    <property type="entry name" value="FN3_dom"/>
</dbReference>
<keyword evidence="3" id="KW-1185">Reference proteome</keyword>
<evidence type="ECO:0000256" key="1">
    <source>
        <dbReference type="ARBA" id="ARBA00022737"/>
    </source>
</evidence>
<gene>
    <name evidence="4" type="primary">LOC103373982</name>
</gene>
<dbReference type="Gene3D" id="2.60.40.10">
    <property type="entry name" value="Immunoglobulins"/>
    <property type="match status" value="1"/>
</dbReference>
<dbReference type="CDD" id="cd00063">
    <property type="entry name" value="FN3"/>
    <property type="match status" value="1"/>
</dbReference>
<accession>A0A9Y4NRJ0</accession>
<protein>
    <submittedName>
        <fullName evidence="4">Fibronectin-like</fullName>
    </submittedName>
</protein>
<organism evidence="3 4">
    <name type="scientific">Stegastes partitus</name>
    <name type="common">bicolor damselfish</name>
    <dbReference type="NCBI Taxonomy" id="144197"/>
    <lineage>
        <taxon>Eukaryota</taxon>
        <taxon>Metazoa</taxon>
        <taxon>Chordata</taxon>
        <taxon>Craniata</taxon>
        <taxon>Vertebrata</taxon>
        <taxon>Euteleostomi</taxon>
        <taxon>Actinopterygii</taxon>
        <taxon>Neopterygii</taxon>
        <taxon>Teleostei</taxon>
        <taxon>Neoteleostei</taxon>
        <taxon>Acanthomorphata</taxon>
        <taxon>Ovalentaria</taxon>
        <taxon>Pomacentridae</taxon>
        <taxon>Stegastes</taxon>
    </lineage>
</organism>
<dbReference type="PANTHER" id="PTHR46708:SF2">
    <property type="entry name" value="FIBRONECTIN TYPE-III DOMAIN-CONTAINING PROTEIN"/>
    <property type="match status" value="1"/>
</dbReference>
<proteinExistence type="predicted"/>
<dbReference type="PANTHER" id="PTHR46708">
    <property type="entry name" value="TENASCIN"/>
    <property type="match status" value="1"/>
</dbReference>
<dbReference type="Pfam" id="PF00041">
    <property type="entry name" value="fn3"/>
    <property type="match status" value="1"/>
</dbReference>
<name>A0A9Y4NRJ0_9TELE</name>
<dbReference type="AlphaFoldDB" id="A0A9Y4NRJ0"/>
<keyword evidence="1" id="KW-0677">Repeat</keyword>
<reference evidence="4" key="1">
    <citation type="submission" date="2025-08" db="UniProtKB">
        <authorList>
            <consortium name="RefSeq"/>
        </authorList>
    </citation>
    <scope>IDENTIFICATION</scope>
</reference>
<dbReference type="InterPro" id="IPR013783">
    <property type="entry name" value="Ig-like_fold"/>
</dbReference>
<dbReference type="InterPro" id="IPR050991">
    <property type="entry name" value="ECM_Regulatory_Proteins"/>
</dbReference>
<dbReference type="SUPFAM" id="SSF49265">
    <property type="entry name" value="Fibronectin type III"/>
    <property type="match status" value="1"/>
</dbReference>
<evidence type="ECO:0000259" key="2">
    <source>
        <dbReference type="PROSITE" id="PS50853"/>
    </source>
</evidence>
<feature type="domain" description="Fibronectin type-III" evidence="2">
    <location>
        <begin position="129"/>
        <end position="214"/>
    </location>
</feature>
<evidence type="ECO:0000313" key="3">
    <source>
        <dbReference type="Proteomes" id="UP000694891"/>
    </source>
</evidence>
<evidence type="ECO:0000313" key="4">
    <source>
        <dbReference type="RefSeq" id="XP_008302218.1"/>
    </source>
</evidence>